<evidence type="ECO:0000256" key="7">
    <source>
        <dbReference type="ARBA" id="ARBA00023136"/>
    </source>
</evidence>
<keyword evidence="3 9" id="KW-1003">Cell membrane</keyword>
<dbReference type="GO" id="GO:0016410">
    <property type="term" value="F:N-acyltransferase activity"/>
    <property type="evidence" value="ECO:0007669"/>
    <property type="project" value="UniProtKB-UniRule"/>
</dbReference>
<keyword evidence="6 9" id="KW-1133">Transmembrane helix</keyword>
<feature type="transmembrane region" description="Helical" evidence="9">
    <location>
        <begin position="561"/>
        <end position="579"/>
    </location>
</feature>
<feature type="domain" description="CN hydrolase" evidence="10">
    <location>
        <begin position="239"/>
        <end position="548"/>
    </location>
</feature>
<dbReference type="GO" id="GO:0016787">
    <property type="term" value="F:hydrolase activity"/>
    <property type="evidence" value="ECO:0007669"/>
    <property type="project" value="UniProtKB-KW"/>
</dbReference>
<dbReference type="CDD" id="cd07571">
    <property type="entry name" value="ALP_N-acyl_transferase"/>
    <property type="match status" value="1"/>
</dbReference>
<keyword evidence="5 9" id="KW-0812">Transmembrane</keyword>
<evidence type="ECO:0000256" key="5">
    <source>
        <dbReference type="ARBA" id="ARBA00022692"/>
    </source>
</evidence>
<keyword evidence="4 9" id="KW-0808">Transferase</keyword>
<protein>
    <recommendedName>
        <fullName evidence="9">Apolipoprotein N-acyltransferase</fullName>
        <shortName evidence="9">ALP N-acyltransferase</shortName>
        <ecNumber evidence="9">2.3.1.269</ecNumber>
    </recommendedName>
</protein>
<dbReference type="RefSeq" id="WP_162666152.1">
    <property type="nucleotide sequence ID" value="NZ_LR593886.1"/>
</dbReference>
<evidence type="ECO:0000256" key="6">
    <source>
        <dbReference type="ARBA" id="ARBA00022989"/>
    </source>
</evidence>
<evidence type="ECO:0000256" key="8">
    <source>
        <dbReference type="ARBA" id="ARBA00023315"/>
    </source>
</evidence>
<organism evidence="11 12">
    <name type="scientific">Gemmata massiliana</name>
    <dbReference type="NCBI Taxonomy" id="1210884"/>
    <lineage>
        <taxon>Bacteria</taxon>
        <taxon>Pseudomonadati</taxon>
        <taxon>Planctomycetota</taxon>
        <taxon>Planctomycetia</taxon>
        <taxon>Gemmatales</taxon>
        <taxon>Gemmataceae</taxon>
        <taxon>Gemmata</taxon>
    </lineage>
</organism>
<comment type="subcellular location">
    <subcellularLocation>
        <location evidence="1 9">Cell membrane</location>
        <topology evidence="1 9">Multi-pass membrane protein</topology>
    </subcellularLocation>
</comment>
<dbReference type="UniPathway" id="UPA00666"/>
<dbReference type="Pfam" id="PF00795">
    <property type="entry name" value="CN_hydrolase"/>
    <property type="match status" value="1"/>
</dbReference>
<evidence type="ECO:0000256" key="9">
    <source>
        <dbReference type="HAMAP-Rule" id="MF_01148"/>
    </source>
</evidence>
<dbReference type="Proteomes" id="UP000464178">
    <property type="component" value="Chromosome"/>
</dbReference>
<evidence type="ECO:0000256" key="4">
    <source>
        <dbReference type="ARBA" id="ARBA00022679"/>
    </source>
</evidence>
<evidence type="ECO:0000313" key="11">
    <source>
        <dbReference type="EMBL" id="VTR91107.1"/>
    </source>
</evidence>
<evidence type="ECO:0000256" key="2">
    <source>
        <dbReference type="ARBA" id="ARBA00010065"/>
    </source>
</evidence>
<dbReference type="HAMAP" id="MF_01148">
    <property type="entry name" value="Lnt"/>
    <property type="match status" value="1"/>
</dbReference>
<dbReference type="SUPFAM" id="SSF56317">
    <property type="entry name" value="Carbon-nitrogen hydrolase"/>
    <property type="match status" value="1"/>
</dbReference>
<proteinExistence type="inferred from homology"/>
<dbReference type="GO" id="GO:0005886">
    <property type="term" value="C:plasma membrane"/>
    <property type="evidence" value="ECO:0007669"/>
    <property type="project" value="UniProtKB-SubCell"/>
</dbReference>
<keyword evidence="11" id="KW-0378">Hydrolase</keyword>
<dbReference type="GO" id="GO:0042158">
    <property type="term" value="P:lipoprotein biosynthetic process"/>
    <property type="evidence" value="ECO:0007669"/>
    <property type="project" value="UniProtKB-UniRule"/>
</dbReference>
<comment type="function">
    <text evidence="9">Catalyzes the phospholipid dependent N-acylation of the N-terminal cysteine of apolipoprotein, the last step in lipoprotein maturation.</text>
</comment>
<evidence type="ECO:0000313" key="12">
    <source>
        <dbReference type="Proteomes" id="UP000464178"/>
    </source>
</evidence>
<sequence length="585" mass="65449">MKTHVFLPAIASGALLWAAFFPLDLGMLGFVALVPWLTLVRAPVSNRRRYFAAYLGGFTFFALATNWVRVAHPMMIMSWIGLSVVMPVFWLAALAIIRRLDRVGAPMALSVPVAWVALEYFRMHFPTGFPFMKQIGAYQMIGFGWYYLGYTQHSFLQLIQIADFGGVYVVSFVVGAVNGALVEWIRKPALEGTGTAATLPSPQVKAARIGGLVFALALVGTSIGYGYWRFDHPAFTDGPLVAAIQGNVSQGDKMGDTAKLVSSYSQLHMTAFTEKPRPDLIIWPETCCPVDWCSVAPGAKGEDAPEEFQRWRLISRKEFLERDWNTPVLFGLNGLEWDGSRVWKYNSAFMVKPAPKPEGWLPGDPVLFPSAPVDRYDKMHLVPFGEYVPLGEQLPFMAWFTPYKKGYECRPGEKWTRFPLTTRDGRPFTFGCLICYEDSDPYLARQYVASEPVDFLVNISNDGWFDGTEEHEQHLAICRFRAIEARRSIVRSVNMGISGLIDADGRVVTLPRQLIRDSNDKLTLKEKPQGEWSEAKKIDGVMTATVPIDTRRPLYASLGDWVPAGCWLIAFVGIVASLVKRKVAV</sequence>
<dbReference type="InterPro" id="IPR004563">
    <property type="entry name" value="Apolipo_AcylTrfase"/>
</dbReference>
<keyword evidence="12" id="KW-1185">Reference proteome</keyword>
<evidence type="ECO:0000256" key="1">
    <source>
        <dbReference type="ARBA" id="ARBA00004651"/>
    </source>
</evidence>
<comment type="similarity">
    <text evidence="2 9">Belongs to the CN hydrolase family. Apolipoprotein N-acyltransferase subfamily.</text>
</comment>
<dbReference type="Gene3D" id="3.60.110.10">
    <property type="entry name" value="Carbon-nitrogen hydrolase"/>
    <property type="match status" value="1"/>
</dbReference>
<keyword evidence="11" id="KW-0449">Lipoprotein</keyword>
<dbReference type="NCBIfam" id="TIGR00546">
    <property type="entry name" value="lnt"/>
    <property type="match status" value="1"/>
</dbReference>
<feature type="transmembrane region" description="Helical" evidence="9">
    <location>
        <begin position="165"/>
        <end position="185"/>
    </location>
</feature>
<dbReference type="EMBL" id="LR593886">
    <property type="protein sequence ID" value="VTR91107.1"/>
    <property type="molecule type" value="Genomic_DNA"/>
</dbReference>
<dbReference type="InterPro" id="IPR045378">
    <property type="entry name" value="LNT_N"/>
</dbReference>
<comment type="pathway">
    <text evidence="9">Protein modification; lipoprotein biosynthesis (N-acyl transfer).</text>
</comment>
<dbReference type="InterPro" id="IPR003010">
    <property type="entry name" value="C-N_Hydrolase"/>
</dbReference>
<keyword evidence="8 9" id="KW-0012">Acyltransferase</keyword>
<evidence type="ECO:0000256" key="3">
    <source>
        <dbReference type="ARBA" id="ARBA00022475"/>
    </source>
</evidence>
<feature type="transmembrane region" description="Helical" evidence="9">
    <location>
        <begin position="206"/>
        <end position="228"/>
    </location>
</feature>
<gene>
    <name evidence="9" type="primary">lnt</name>
    <name evidence="11" type="ORF">SOIL9_66070</name>
</gene>
<dbReference type="InterPro" id="IPR036526">
    <property type="entry name" value="C-N_Hydrolase_sf"/>
</dbReference>
<keyword evidence="7 9" id="KW-0472">Membrane</keyword>
<dbReference type="AlphaFoldDB" id="A0A6P2CRC2"/>
<comment type="catalytic activity">
    <reaction evidence="9">
        <text>N-terminal S-1,2-diacyl-sn-glyceryl-L-cysteinyl-[lipoprotein] + a glycerophospholipid = N-acyl-S-1,2-diacyl-sn-glyceryl-L-cysteinyl-[lipoprotein] + a 2-acyl-sn-glycero-3-phospholipid + H(+)</text>
        <dbReference type="Rhea" id="RHEA:48228"/>
        <dbReference type="Rhea" id="RHEA-COMP:14681"/>
        <dbReference type="Rhea" id="RHEA-COMP:14684"/>
        <dbReference type="ChEBI" id="CHEBI:15378"/>
        <dbReference type="ChEBI" id="CHEBI:136912"/>
        <dbReference type="ChEBI" id="CHEBI:140656"/>
        <dbReference type="ChEBI" id="CHEBI:140657"/>
        <dbReference type="ChEBI" id="CHEBI:140660"/>
        <dbReference type="EC" id="2.3.1.269"/>
    </reaction>
</comment>
<dbReference type="EC" id="2.3.1.269" evidence="9"/>
<name>A0A6P2CRC2_9BACT</name>
<dbReference type="PANTHER" id="PTHR38686:SF1">
    <property type="entry name" value="APOLIPOPROTEIN N-ACYLTRANSFERASE"/>
    <property type="match status" value="1"/>
</dbReference>
<dbReference type="PROSITE" id="PS50263">
    <property type="entry name" value="CN_HYDROLASE"/>
    <property type="match status" value="1"/>
</dbReference>
<dbReference type="Pfam" id="PF20154">
    <property type="entry name" value="LNT_N"/>
    <property type="match status" value="1"/>
</dbReference>
<feature type="transmembrane region" description="Helical" evidence="9">
    <location>
        <begin position="76"/>
        <end position="96"/>
    </location>
</feature>
<accession>A0A6P2CRC2</accession>
<feature type="transmembrane region" description="Helical" evidence="9">
    <location>
        <begin position="15"/>
        <end position="39"/>
    </location>
</feature>
<reference evidence="11 12" key="1">
    <citation type="submission" date="2019-05" db="EMBL/GenBank/DDBJ databases">
        <authorList>
            <consortium name="Science for Life Laboratories"/>
        </authorList>
    </citation>
    <scope>NUCLEOTIDE SEQUENCE [LARGE SCALE GENOMIC DNA]</scope>
    <source>
        <strain evidence="11">Soil9</strain>
    </source>
</reference>
<dbReference type="KEGG" id="gms:SOIL9_66070"/>
<feature type="transmembrane region" description="Helical" evidence="9">
    <location>
        <begin position="51"/>
        <end position="70"/>
    </location>
</feature>
<dbReference type="PANTHER" id="PTHR38686">
    <property type="entry name" value="APOLIPOPROTEIN N-ACYLTRANSFERASE"/>
    <property type="match status" value="1"/>
</dbReference>
<evidence type="ECO:0000259" key="10">
    <source>
        <dbReference type="PROSITE" id="PS50263"/>
    </source>
</evidence>